<evidence type="ECO:0000313" key="11">
    <source>
        <dbReference type="Proteomes" id="UP001595907"/>
    </source>
</evidence>
<comment type="similarity">
    <text evidence="8">Belongs to the bacterial ring-hydroxylating dioxygenase ferredoxin component family.</text>
</comment>
<dbReference type="SUPFAM" id="SSF50022">
    <property type="entry name" value="ISP domain"/>
    <property type="match status" value="1"/>
</dbReference>
<keyword evidence="6" id="KW-0534">Nitrate assimilation</keyword>
<keyword evidence="1" id="KW-0001">2Fe-2S</keyword>
<evidence type="ECO:0000256" key="6">
    <source>
        <dbReference type="ARBA" id="ARBA00023063"/>
    </source>
</evidence>
<evidence type="ECO:0000256" key="4">
    <source>
        <dbReference type="ARBA" id="ARBA00023004"/>
    </source>
</evidence>
<dbReference type="InterPro" id="IPR012748">
    <property type="entry name" value="Rieske-like_NirD"/>
</dbReference>
<evidence type="ECO:0000256" key="8">
    <source>
        <dbReference type="ARBA" id="ARBA00038001"/>
    </source>
</evidence>
<name>A0ABV8QW60_9BACT</name>
<comment type="caution">
    <text evidence="10">The sequence shown here is derived from an EMBL/GenBank/DDBJ whole genome shotgun (WGS) entry which is preliminary data.</text>
</comment>
<keyword evidence="11" id="KW-1185">Reference proteome</keyword>
<dbReference type="Pfam" id="PF13806">
    <property type="entry name" value="Rieske_2"/>
    <property type="match status" value="1"/>
</dbReference>
<keyword evidence="5" id="KW-0411">Iron-sulfur</keyword>
<evidence type="ECO:0000256" key="3">
    <source>
        <dbReference type="ARBA" id="ARBA00023002"/>
    </source>
</evidence>
<dbReference type="PROSITE" id="PS51296">
    <property type="entry name" value="RIESKE"/>
    <property type="match status" value="1"/>
</dbReference>
<keyword evidence="4" id="KW-0408">Iron</keyword>
<protein>
    <submittedName>
        <fullName evidence="10">Rieske (2Fe-2S) protein</fullName>
    </submittedName>
</protein>
<organism evidence="10 11">
    <name type="scientific">Ferruginibacter yonginensis</name>
    <dbReference type="NCBI Taxonomy" id="1310416"/>
    <lineage>
        <taxon>Bacteria</taxon>
        <taxon>Pseudomonadati</taxon>
        <taxon>Bacteroidota</taxon>
        <taxon>Chitinophagia</taxon>
        <taxon>Chitinophagales</taxon>
        <taxon>Chitinophagaceae</taxon>
        <taxon>Ferruginibacter</taxon>
    </lineage>
</organism>
<dbReference type="Proteomes" id="UP001595907">
    <property type="component" value="Unassembled WGS sequence"/>
</dbReference>
<evidence type="ECO:0000313" key="10">
    <source>
        <dbReference type="EMBL" id="MFC4263174.1"/>
    </source>
</evidence>
<gene>
    <name evidence="10" type="ORF">ACFOWM_09815</name>
</gene>
<proteinExistence type="inferred from homology"/>
<dbReference type="InterPro" id="IPR036922">
    <property type="entry name" value="Rieske_2Fe-2S_sf"/>
</dbReference>
<keyword evidence="2" id="KW-0479">Metal-binding</keyword>
<feature type="domain" description="Rieske" evidence="9">
    <location>
        <begin position="7"/>
        <end position="106"/>
    </location>
</feature>
<reference evidence="11" key="1">
    <citation type="journal article" date="2019" name="Int. J. Syst. Evol. Microbiol.">
        <title>The Global Catalogue of Microorganisms (GCM) 10K type strain sequencing project: providing services to taxonomists for standard genome sequencing and annotation.</title>
        <authorList>
            <consortium name="The Broad Institute Genomics Platform"/>
            <consortium name="The Broad Institute Genome Sequencing Center for Infectious Disease"/>
            <person name="Wu L."/>
            <person name="Ma J."/>
        </authorList>
    </citation>
    <scope>NUCLEOTIDE SEQUENCE [LARGE SCALE GENOMIC DNA]</scope>
    <source>
        <strain evidence="11">CECT 8289</strain>
    </source>
</reference>
<dbReference type="EMBL" id="JBHSCZ010000002">
    <property type="protein sequence ID" value="MFC4263174.1"/>
    <property type="molecule type" value="Genomic_DNA"/>
</dbReference>
<accession>A0ABV8QW60</accession>
<dbReference type="RefSeq" id="WP_379709383.1">
    <property type="nucleotide sequence ID" value="NZ_JBHSCZ010000002.1"/>
</dbReference>
<evidence type="ECO:0000259" key="9">
    <source>
        <dbReference type="PROSITE" id="PS51296"/>
    </source>
</evidence>
<evidence type="ECO:0000256" key="2">
    <source>
        <dbReference type="ARBA" id="ARBA00022723"/>
    </source>
</evidence>
<keyword evidence="3" id="KW-0560">Oxidoreductase</keyword>
<evidence type="ECO:0000256" key="5">
    <source>
        <dbReference type="ARBA" id="ARBA00023014"/>
    </source>
</evidence>
<evidence type="ECO:0000256" key="7">
    <source>
        <dbReference type="ARBA" id="ARBA00034078"/>
    </source>
</evidence>
<dbReference type="InterPro" id="IPR017941">
    <property type="entry name" value="Rieske_2Fe-2S"/>
</dbReference>
<evidence type="ECO:0000256" key="1">
    <source>
        <dbReference type="ARBA" id="ARBA00022714"/>
    </source>
</evidence>
<dbReference type="PANTHER" id="PTHR21496:SF0">
    <property type="entry name" value="RIESKE DOMAIN-CONTAINING PROTEIN"/>
    <property type="match status" value="1"/>
</dbReference>
<dbReference type="Gene3D" id="2.102.10.10">
    <property type="entry name" value="Rieske [2Fe-2S] iron-sulphur domain"/>
    <property type="match status" value="1"/>
</dbReference>
<dbReference type="CDD" id="cd03467">
    <property type="entry name" value="Rieske"/>
    <property type="match status" value="1"/>
</dbReference>
<sequence>MSKQYEWFKIAESLEALTFNIQHLAEVQVNGKHVCIALHQNNVFACAAKCPHASGKMSEGYIDALGNIVCPLHRYKFALSTGRNVSGEGYFLKNYAVEVRPNGVFIGFEKNSMFNWLK</sequence>
<comment type="cofactor">
    <cofactor evidence="7">
        <name>[2Fe-2S] cluster</name>
        <dbReference type="ChEBI" id="CHEBI:190135"/>
    </cofactor>
</comment>
<dbReference type="PANTHER" id="PTHR21496">
    <property type="entry name" value="FERREDOXIN-RELATED"/>
    <property type="match status" value="1"/>
</dbReference>